<proteinExistence type="inferred from homology"/>
<protein>
    <submittedName>
        <fullName evidence="6">Carbohydrate kinase</fullName>
    </submittedName>
</protein>
<evidence type="ECO:0000259" key="5">
    <source>
        <dbReference type="Pfam" id="PF02782"/>
    </source>
</evidence>
<sequence>MSQYLLGYDLGSSSIKASLVEVSTGLTVASAQSPNEEMPMMAVQPGWAEQDPEMWWEHVQKSTHACLKKANVNGLDVQAIGISYQMHGLVCVDKDQQVLRPSIIWCDSRAVSIGNEAFKLLGEQFCLERLLNSPGNFTGSKLRWVKQNEPHVFAKVDKMMLPGDYLAMKLSGDVVTTASGLSEGVLWDYSQESPAEKLLDHYGISKGQLPTIAPTFGIQGKLATSAATLLGLKAGTPISYRAGDQPNNAFSLNVLNPGETAATAGTSGVIYSVTDKNAFDQKSRVNTFVHVNNKSVGTSNSIRNGVLLCINGTGIQNSWLRKNSTGAGAAYDYDKINSIAATAPIGSDGLVVLPFGNGAERVLENRNIDGSFHGLNFNRHGQPHLFRAVQEGIVFALKYGFDVLQEMGLKTNVIRAGNANMFLSPLFREAFVNTIGAQLELYDTDGAKGAALGAGVGAGIYQSFEEAFKGLKKIRTEEVDASKAEQYQSAYNTWLNQLNKQL</sequence>
<dbReference type="InterPro" id="IPR018485">
    <property type="entry name" value="FGGY_C"/>
</dbReference>
<dbReference type="PIRSF" id="PIRSF000538">
    <property type="entry name" value="GlpK"/>
    <property type="match status" value="1"/>
</dbReference>
<dbReference type="PANTHER" id="PTHR43095">
    <property type="entry name" value="SUGAR KINASE"/>
    <property type="match status" value="1"/>
</dbReference>
<dbReference type="SUPFAM" id="SSF53067">
    <property type="entry name" value="Actin-like ATPase domain"/>
    <property type="match status" value="2"/>
</dbReference>
<dbReference type="InterPro" id="IPR043129">
    <property type="entry name" value="ATPase_NBD"/>
</dbReference>
<evidence type="ECO:0000313" key="6">
    <source>
        <dbReference type="EMBL" id="RAW00244.1"/>
    </source>
</evidence>
<organism evidence="6 7">
    <name type="scientific">Pseudochryseolinea flava</name>
    <dbReference type="NCBI Taxonomy" id="2059302"/>
    <lineage>
        <taxon>Bacteria</taxon>
        <taxon>Pseudomonadati</taxon>
        <taxon>Bacteroidota</taxon>
        <taxon>Cytophagia</taxon>
        <taxon>Cytophagales</taxon>
        <taxon>Fulvivirgaceae</taxon>
        <taxon>Pseudochryseolinea</taxon>
    </lineage>
</organism>
<evidence type="ECO:0000256" key="1">
    <source>
        <dbReference type="ARBA" id="ARBA00009156"/>
    </source>
</evidence>
<comment type="caution">
    <text evidence="6">The sequence shown here is derived from an EMBL/GenBank/DDBJ whole genome shotgun (WGS) entry which is preliminary data.</text>
</comment>
<dbReference type="PANTHER" id="PTHR43095:SF5">
    <property type="entry name" value="XYLULOSE KINASE"/>
    <property type="match status" value="1"/>
</dbReference>
<dbReference type="EMBL" id="QMFY01000007">
    <property type="protein sequence ID" value="RAW00244.1"/>
    <property type="molecule type" value="Genomic_DNA"/>
</dbReference>
<dbReference type="Pfam" id="PF02782">
    <property type="entry name" value="FGGY_C"/>
    <property type="match status" value="1"/>
</dbReference>
<feature type="domain" description="Carbohydrate kinase FGGY N-terminal" evidence="4">
    <location>
        <begin position="4"/>
        <end position="249"/>
    </location>
</feature>
<dbReference type="InterPro" id="IPR050406">
    <property type="entry name" value="FGGY_Carb_Kinase"/>
</dbReference>
<keyword evidence="2" id="KW-0808">Transferase</keyword>
<dbReference type="Pfam" id="PF00370">
    <property type="entry name" value="FGGY_N"/>
    <property type="match status" value="1"/>
</dbReference>
<dbReference type="CDD" id="cd07809">
    <property type="entry name" value="ASKHA_NBD_FGGY_BaXK-like"/>
    <property type="match status" value="1"/>
</dbReference>
<dbReference type="GO" id="GO:0005975">
    <property type="term" value="P:carbohydrate metabolic process"/>
    <property type="evidence" value="ECO:0007669"/>
    <property type="project" value="InterPro"/>
</dbReference>
<evidence type="ECO:0000256" key="3">
    <source>
        <dbReference type="ARBA" id="ARBA00022777"/>
    </source>
</evidence>
<dbReference type="AlphaFoldDB" id="A0A364Y0C4"/>
<accession>A0A364Y0C4</accession>
<dbReference type="GO" id="GO:0016301">
    <property type="term" value="F:kinase activity"/>
    <property type="evidence" value="ECO:0007669"/>
    <property type="project" value="UniProtKB-KW"/>
</dbReference>
<comment type="similarity">
    <text evidence="1">Belongs to the FGGY kinase family.</text>
</comment>
<dbReference type="InterPro" id="IPR018484">
    <property type="entry name" value="FGGY_N"/>
</dbReference>
<evidence type="ECO:0000256" key="2">
    <source>
        <dbReference type="ARBA" id="ARBA00022679"/>
    </source>
</evidence>
<keyword evidence="3 6" id="KW-0418">Kinase</keyword>
<gene>
    <name evidence="6" type="ORF">DQQ10_14375</name>
</gene>
<evidence type="ECO:0000313" key="7">
    <source>
        <dbReference type="Proteomes" id="UP000251889"/>
    </source>
</evidence>
<reference evidence="6 7" key="1">
    <citation type="submission" date="2018-06" db="EMBL/GenBank/DDBJ databases">
        <title>Chryseolinea flavus sp. nov., a member of the phylum Bacteroidetes isolated from soil.</title>
        <authorList>
            <person name="Li Y."/>
            <person name="Wang J."/>
        </authorList>
    </citation>
    <scope>NUCLEOTIDE SEQUENCE [LARGE SCALE GENOMIC DNA]</scope>
    <source>
        <strain evidence="6 7">SDU1-6</strain>
    </source>
</reference>
<dbReference type="OrthoDB" id="9805576at2"/>
<dbReference type="Gene3D" id="3.30.420.40">
    <property type="match status" value="2"/>
</dbReference>
<dbReference type="RefSeq" id="WP_112747586.1">
    <property type="nucleotide sequence ID" value="NZ_QMFY01000007.1"/>
</dbReference>
<evidence type="ECO:0000259" key="4">
    <source>
        <dbReference type="Pfam" id="PF00370"/>
    </source>
</evidence>
<dbReference type="InterPro" id="IPR000577">
    <property type="entry name" value="Carb_kinase_FGGY"/>
</dbReference>
<keyword evidence="7" id="KW-1185">Reference proteome</keyword>
<dbReference type="Proteomes" id="UP000251889">
    <property type="component" value="Unassembled WGS sequence"/>
</dbReference>
<name>A0A364Y0C4_9BACT</name>
<feature type="domain" description="Carbohydrate kinase FGGY C-terminal" evidence="5">
    <location>
        <begin position="261"/>
        <end position="454"/>
    </location>
</feature>